<sequence>MTSSEKFKEIFKKVLQEEFSKNSAEKKKSLCIFLNAQGAECEVGEEGALHDQQASSDDAHPPKGNRTAEEELEIYISKVLPLKNGEKYETKQKALSI</sequence>
<proteinExistence type="predicted"/>
<name>A0AAE0KTS9_9CHLO</name>
<evidence type="ECO:0000256" key="1">
    <source>
        <dbReference type="SAM" id="MobiDB-lite"/>
    </source>
</evidence>
<keyword evidence="3" id="KW-1185">Reference proteome</keyword>
<accession>A0AAE0KTS9</accession>
<evidence type="ECO:0000313" key="2">
    <source>
        <dbReference type="EMBL" id="KAK3260463.1"/>
    </source>
</evidence>
<dbReference type="Proteomes" id="UP001190700">
    <property type="component" value="Unassembled WGS sequence"/>
</dbReference>
<reference evidence="2 3" key="1">
    <citation type="journal article" date="2015" name="Genome Biol. Evol.">
        <title>Comparative Genomics of a Bacterivorous Green Alga Reveals Evolutionary Causalities and Consequences of Phago-Mixotrophic Mode of Nutrition.</title>
        <authorList>
            <person name="Burns J.A."/>
            <person name="Paasch A."/>
            <person name="Narechania A."/>
            <person name="Kim E."/>
        </authorList>
    </citation>
    <scope>NUCLEOTIDE SEQUENCE [LARGE SCALE GENOMIC DNA]</scope>
    <source>
        <strain evidence="2 3">PLY_AMNH</strain>
    </source>
</reference>
<evidence type="ECO:0000313" key="3">
    <source>
        <dbReference type="Proteomes" id="UP001190700"/>
    </source>
</evidence>
<dbReference type="AlphaFoldDB" id="A0AAE0KTS9"/>
<organism evidence="2 3">
    <name type="scientific">Cymbomonas tetramitiformis</name>
    <dbReference type="NCBI Taxonomy" id="36881"/>
    <lineage>
        <taxon>Eukaryota</taxon>
        <taxon>Viridiplantae</taxon>
        <taxon>Chlorophyta</taxon>
        <taxon>Pyramimonadophyceae</taxon>
        <taxon>Pyramimonadales</taxon>
        <taxon>Pyramimonadaceae</taxon>
        <taxon>Cymbomonas</taxon>
    </lineage>
</organism>
<gene>
    <name evidence="2" type="ORF">CYMTET_30578</name>
</gene>
<protein>
    <submittedName>
        <fullName evidence="2">Uncharacterized protein</fullName>
    </submittedName>
</protein>
<comment type="caution">
    <text evidence="2">The sequence shown here is derived from an EMBL/GenBank/DDBJ whole genome shotgun (WGS) entry which is preliminary data.</text>
</comment>
<feature type="compositionally biased region" description="Basic and acidic residues" evidence="1">
    <location>
        <begin position="57"/>
        <end position="68"/>
    </location>
</feature>
<feature type="region of interest" description="Disordered" evidence="1">
    <location>
        <begin position="45"/>
        <end position="68"/>
    </location>
</feature>
<feature type="non-terminal residue" evidence="2">
    <location>
        <position position="97"/>
    </location>
</feature>
<dbReference type="EMBL" id="LGRX02017680">
    <property type="protein sequence ID" value="KAK3260463.1"/>
    <property type="molecule type" value="Genomic_DNA"/>
</dbReference>